<sequence>MSSMTLDWNAWEIEPGSIVDEQLIAQVQHRLGVEFPSLYLELVQYAEAATPGIGGFAYDGGYTCISEFFEFGLSSQPWTLLWYASPGRVPGLAAGCLPIARDAGGLLICLDFNSPAVAVEIFDPESASRYPVAADFKAFVELWQP</sequence>
<dbReference type="Proteomes" id="UP000013940">
    <property type="component" value="Chromosome"/>
</dbReference>
<dbReference type="Pfam" id="PF09346">
    <property type="entry name" value="SMI1_KNR4"/>
    <property type="match status" value="1"/>
</dbReference>
<dbReference type="SUPFAM" id="SSF160631">
    <property type="entry name" value="SMI1/KNR4-like"/>
    <property type="match status" value="1"/>
</dbReference>
<name>A0A2C9EEI6_PSEPH</name>
<dbReference type="KEGG" id="pprc:PFLCHA0_c02170"/>
<feature type="domain" description="Knr4/Smi1-like" evidence="1">
    <location>
        <begin position="19"/>
        <end position="141"/>
    </location>
</feature>
<dbReference type="EMBL" id="CP003190">
    <property type="protein sequence ID" value="AGL82018.1"/>
    <property type="molecule type" value="Genomic_DNA"/>
</dbReference>
<evidence type="ECO:0000313" key="3">
    <source>
        <dbReference type="Proteomes" id="UP000013940"/>
    </source>
</evidence>
<dbReference type="InterPro" id="IPR018958">
    <property type="entry name" value="Knr4/Smi1-like_dom"/>
</dbReference>
<proteinExistence type="predicted"/>
<reference evidence="3" key="1">
    <citation type="journal article" date="2014" name="Genome Announc.">
        <title>Full-genome sequence of the plant growth-promoting bacterium Pseudomonas protegens CHA0.</title>
        <authorList>
            <person name="Jousset A."/>
            <person name="Schuldes J."/>
            <person name="Keel C."/>
            <person name="Maurhofer M."/>
            <person name="Daniel R."/>
            <person name="Scheu S."/>
            <person name="Thuermer A."/>
        </authorList>
    </citation>
    <scope>NUCLEOTIDE SEQUENCE [LARGE SCALE GENOMIC DNA]</scope>
    <source>
        <strain evidence="3">DSM 19095 / LMG 27888 / CFBP 6595 / CHA0</strain>
    </source>
</reference>
<dbReference type="HOGENOM" id="CLU_1814175_0_0_6"/>
<evidence type="ECO:0000313" key="2">
    <source>
        <dbReference type="EMBL" id="AGL82018.1"/>
    </source>
</evidence>
<protein>
    <recommendedName>
        <fullName evidence="1">Knr4/Smi1-like domain-containing protein</fullName>
    </recommendedName>
</protein>
<evidence type="ECO:0000259" key="1">
    <source>
        <dbReference type="Pfam" id="PF09346"/>
    </source>
</evidence>
<dbReference type="Gene3D" id="3.40.1580.10">
    <property type="entry name" value="SMI1/KNR4-like"/>
    <property type="match status" value="1"/>
</dbReference>
<organism evidence="2 3">
    <name type="scientific">Pseudomonas protegens (strain DSM 19095 / LMG 27888 / CFBP 6595 / CHA0)</name>
    <dbReference type="NCBI Taxonomy" id="1124983"/>
    <lineage>
        <taxon>Bacteria</taxon>
        <taxon>Pseudomonadati</taxon>
        <taxon>Pseudomonadota</taxon>
        <taxon>Gammaproteobacteria</taxon>
        <taxon>Pseudomonadales</taxon>
        <taxon>Pseudomonadaceae</taxon>
        <taxon>Pseudomonas</taxon>
    </lineage>
</organism>
<gene>
    <name evidence="2" type="ORF">PFLCHA0_c02170</name>
</gene>
<dbReference type="InterPro" id="IPR037883">
    <property type="entry name" value="Knr4/Smi1-like_sf"/>
</dbReference>
<dbReference type="GeneID" id="57473203"/>
<dbReference type="AlphaFoldDB" id="A0A2C9EEI6"/>
<accession>A0A2C9EEI6</accession>
<dbReference type="RefSeq" id="WP_011058596.1">
    <property type="nucleotide sequence ID" value="NC_021237.1"/>
</dbReference>